<organism evidence="1 2">
    <name type="scientific">Calycina marina</name>
    <dbReference type="NCBI Taxonomy" id="1763456"/>
    <lineage>
        <taxon>Eukaryota</taxon>
        <taxon>Fungi</taxon>
        <taxon>Dikarya</taxon>
        <taxon>Ascomycota</taxon>
        <taxon>Pezizomycotina</taxon>
        <taxon>Leotiomycetes</taxon>
        <taxon>Helotiales</taxon>
        <taxon>Pezizellaceae</taxon>
        <taxon>Calycina</taxon>
    </lineage>
</organism>
<dbReference type="AlphaFoldDB" id="A0A9P7YUD5"/>
<dbReference type="EMBL" id="MU254779">
    <property type="protein sequence ID" value="KAG9239872.1"/>
    <property type="molecule type" value="Genomic_DNA"/>
</dbReference>
<comment type="caution">
    <text evidence="1">The sequence shown here is derived from an EMBL/GenBank/DDBJ whole genome shotgun (WGS) entry which is preliminary data.</text>
</comment>
<keyword evidence="2" id="KW-1185">Reference proteome</keyword>
<gene>
    <name evidence="1" type="ORF">BJ878DRAFT_537436</name>
</gene>
<proteinExistence type="predicted"/>
<reference evidence="1" key="1">
    <citation type="journal article" date="2021" name="IMA Fungus">
        <title>Genomic characterization of three marine fungi, including Emericellopsis atlantica sp. nov. with signatures of a generalist lifestyle and marine biomass degradation.</title>
        <authorList>
            <person name="Hagestad O.C."/>
            <person name="Hou L."/>
            <person name="Andersen J.H."/>
            <person name="Hansen E.H."/>
            <person name="Altermark B."/>
            <person name="Li C."/>
            <person name="Kuhnert E."/>
            <person name="Cox R.J."/>
            <person name="Crous P.W."/>
            <person name="Spatafora J.W."/>
            <person name="Lail K."/>
            <person name="Amirebrahimi M."/>
            <person name="Lipzen A."/>
            <person name="Pangilinan J."/>
            <person name="Andreopoulos W."/>
            <person name="Hayes R.D."/>
            <person name="Ng V."/>
            <person name="Grigoriev I.V."/>
            <person name="Jackson S.A."/>
            <person name="Sutton T.D.S."/>
            <person name="Dobson A.D.W."/>
            <person name="Rama T."/>
        </authorList>
    </citation>
    <scope>NUCLEOTIDE SEQUENCE</scope>
    <source>
        <strain evidence="1">TRa3180A</strain>
    </source>
</reference>
<name>A0A9P7YUD5_9HELO</name>
<sequence length="198" mass="22226">MDKREPFGAGMPSHIRSDDCDAFPLIESFLESESETQHVRRIFRLAMILDENTDAFCTLKATKRTSKDFTLSLKTAHPLPLLRPLEYLTLDEEEDHGIVGPRLAVRAGAKQCAEEVVDFVENISPGALDEFGFHVRYRANFAIASSFLMQLLVTSESEMERNNNIIFTRPILMSLGLLRPDGLLLEDGTLQLATGWAL</sequence>
<dbReference type="Proteomes" id="UP000887226">
    <property type="component" value="Unassembled WGS sequence"/>
</dbReference>
<evidence type="ECO:0000313" key="1">
    <source>
        <dbReference type="EMBL" id="KAG9239872.1"/>
    </source>
</evidence>
<dbReference type="OrthoDB" id="408631at2759"/>
<protein>
    <submittedName>
        <fullName evidence="1">Uncharacterized protein</fullName>
    </submittedName>
</protein>
<accession>A0A9P7YUD5</accession>
<evidence type="ECO:0000313" key="2">
    <source>
        <dbReference type="Proteomes" id="UP000887226"/>
    </source>
</evidence>